<evidence type="ECO:0008006" key="7">
    <source>
        <dbReference type="Google" id="ProtNLM"/>
    </source>
</evidence>
<feature type="domain" description="Fungal STAND N-terminal Goodbye" evidence="3">
    <location>
        <begin position="18"/>
        <end position="132"/>
    </location>
</feature>
<accession>A0AAJ0HJQ4</accession>
<comment type="caution">
    <text evidence="5">The sequence shown here is derived from an EMBL/GenBank/DDBJ whole genome shotgun (WGS) entry which is preliminary data.</text>
</comment>
<dbReference type="InterPro" id="IPR056884">
    <property type="entry name" value="NPHP3-like_N"/>
</dbReference>
<name>A0AAJ0HJQ4_9PEZI</name>
<evidence type="ECO:0000259" key="3">
    <source>
        <dbReference type="Pfam" id="PF17109"/>
    </source>
</evidence>
<sequence>MTMAPPRKAVDTNLDTIWREAIDKYNAIEDIEYKFDLSKQPQQTAEGLLADFNKYRHDNKALDKARTALGKATDMAITVVGAVGSLAGAAFPPAPTIGQALIFVFGACKKTSEKFDQITAFYDAILIFFERLSLLNSKMPSEPAYIAQLMRLLGTLFKMCGLAQRCMKKARVVTFVKSIIQKDNGMAEAYEFNRQMGHLESSTIMATLGISVQVSRGMVDAQGQLSEQHSMLSTVLAMITSEKRHRSGVDDGKGNGVGSSQESHQGYSKDKSPERSGATVRDLGRRRFTALEDVATRISTGAETLLRQGLTKIERAYNPGTFAWAFLEEKAQTLTISGGVGTGKSVMLFRLFGVLTNQFRHAENTYTAYFTFSDGCGNLLSLWDMVSYCALQFAEKNKGYQKQLIHFVEHHKECIGAKAM</sequence>
<dbReference type="InterPro" id="IPR031350">
    <property type="entry name" value="Goodbye_dom"/>
</dbReference>
<proteinExistence type="predicted"/>
<feature type="region of interest" description="Disordered" evidence="2">
    <location>
        <begin position="244"/>
        <end position="282"/>
    </location>
</feature>
<dbReference type="AlphaFoldDB" id="A0AAJ0HJQ4"/>
<reference evidence="5" key="1">
    <citation type="journal article" date="2023" name="Mol. Phylogenet. Evol.">
        <title>Genome-scale phylogeny and comparative genomics of the fungal order Sordariales.</title>
        <authorList>
            <person name="Hensen N."/>
            <person name="Bonometti L."/>
            <person name="Westerberg I."/>
            <person name="Brannstrom I.O."/>
            <person name="Guillou S."/>
            <person name="Cros-Aarteil S."/>
            <person name="Calhoun S."/>
            <person name="Haridas S."/>
            <person name="Kuo A."/>
            <person name="Mondo S."/>
            <person name="Pangilinan J."/>
            <person name="Riley R."/>
            <person name="LaButti K."/>
            <person name="Andreopoulos B."/>
            <person name="Lipzen A."/>
            <person name="Chen C."/>
            <person name="Yan M."/>
            <person name="Daum C."/>
            <person name="Ng V."/>
            <person name="Clum A."/>
            <person name="Steindorff A."/>
            <person name="Ohm R.A."/>
            <person name="Martin F."/>
            <person name="Silar P."/>
            <person name="Natvig D.O."/>
            <person name="Lalanne C."/>
            <person name="Gautier V."/>
            <person name="Ament-Velasquez S.L."/>
            <person name="Kruys A."/>
            <person name="Hutchinson M.I."/>
            <person name="Powell A.J."/>
            <person name="Barry K."/>
            <person name="Miller A.N."/>
            <person name="Grigoriev I.V."/>
            <person name="Debuchy R."/>
            <person name="Gladieux P."/>
            <person name="Hiltunen Thoren M."/>
            <person name="Johannesson H."/>
        </authorList>
    </citation>
    <scope>NUCLEOTIDE SEQUENCE</scope>
    <source>
        <strain evidence="5">CBS 955.72</strain>
    </source>
</reference>
<evidence type="ECO:0000256" key="2">
    <source>
        <dbReference type="SAM" id="MobiDB-lite"/>
    </source>
</evidence>
<evidence type="ECO:0000256" key="1">
    <source>
        <dbReference type="ARBA" id="ARBA00022737"/>
    </source>
</evidence>
<reference evidence="5" key="2">
    <citation type="submission" date="2023-06" db="EMBL/GenBank/DDBJ databases">
        <authorList>
            <consortium name="Lawrence Berkeley National Laboratory"/>
            <person name="Haridas S."/>
            <person name="Hensen N."/>
            <person name="Bonometti L."/>
            <person name="Westerberg I."/>
            <person name="Brannstrom I.O."/>
            <person name="Guillou S."/>
            <person name="Cros-Aarteil S."/>
            <person name="Calhoun S."/>
            <person name="Kuo A."/>
            <person name="Mondo S."/>
            <person name="Pangilinan J."/>
            <person name="Riley R."/>
            <person name="Labutti K."/>
            <person name="Andreopoulos B."/>
            <person name="Lipzen A."/>
            <person name="Chen C."/>
            <person name="Yanf M."/>
            <person name="Daum C."/>
            <person name="Ng V."/>
            <person name="Clum A."/>
            <person name="Steindorff A."/>
            <person name="Ohm R."/>
            <person name="Martin F."/>
            <person name="Silar P."/>
            <person name="Natvig D."/>
            <person name="Lalanne C."/>
            <person name="Gautier V."/>
            <person name="Ament-Velasquez S.L."/>
            <person name="Kruys A."/>
            <person name="Hutchinson M.I."/>
            <person name="Powell A.J."/>
            <person name="Barry K."/>
            <person name="Miller A.N."/>
            <person name="Grigoriev I.V."/>
            <person name="Debuchy R."/>
            <person name="Gladieux P."/>
            <person name="Thoren M.H."/>
            <person name="Johannesson H."/>
        </authorList>
    </citation>
    <scope>NUCLEOTIDE SEQUENCE</scope>
    <source>
        <strain evidence="5">CBS 955.72</strain>
    </source>
</reference>
<keyword evidence="1" id="KW-0677">Repeat</keyword>
<protein>
    <recommendedName>
        <fullName evidence="7">Fungal STAND N-terminal Goodbye domain-containing protein</fullName>
    </recommendedName>
</protein>
<keyword evidence="6" id="KW-1185">Reference proteome</keyword>
<dbReference type="Proteomes" id="UP001275084">
    <property type="component" value="Unassembled WGS sequence"/>
</dbReference>
<dbReference type="Pfam" id="PF24883">
    <property type="entry name" value="NPHP3_N"/>
    <property type="match status" value="1"/>
</dbReference>
<feature type="domain" description="Nephrocystin 3-like N-terminal" evidence="4">
    <location>
        <begin position="324"/>
        <end position="412"/>
    </location>
</feature>
<dbReference type="Pfam" id="PF17109">
    <property type="entry name" value="Goodbye"/>
    <property type="match status" value="1"/>
</dbReference>
<evidence type="ECO:0000313" key="5">
    <source>
        <dbReference type="EMBL" id="KAK3353983.1"/>
    </source>
</evidence>
<evidence type="ECO:0000313" key="6">
    <source>
        <dbReference type="Proteomes" id="UP001275084"/>
    </source>
</evidence>
<organism evidence="5 6">
    <name type="scientific">Lasiosphaeria hispida</name>
    <dbReference type="NCBI Taxonomy" id="260671"/>
    <lineage>
        <taxon>Eukaryota</taxon>
        <taxon>Fungi</taxon>
        <taxon>Dikarya</taxon>
        <taxon>Ascomycota</taxon>
        <taxon>Pezizomycotina</taxon>
        <taxon>Sordariomycetes</taxon>
        <taxon>Sordariomycetidae</taxon>
        <taxon>Sordariales</taxon>
        <taxon>Lasiosphaeriaceae</taxon>
        <taxon>Lasiosphaeria</taxon>
    </lineage>
</organism>
<gene>
    <name evidence="5" type="ORF">B0T25DRAFT_223822</name>
</gene>
<dbReference type="EMBL" id="JAUIQD010000004">
    <property type="protein sequence ID" value="KAK3353983.1"/>
    <property type="molecule type" value="Genomic_DNA"/>
</dbReference>
<evidence type="ECO:0000259" key="4">
    <source>
        <dbReference type="Pfam" id="PF24883"/>
    </source>
</evidence>